<keyword evidence="3" id="KW-1185">Reference proteome</keyword>
<name>A0A9P5VFJ2_9FUNG</name>
<evidence type="ECO:0000313" key="2">
    <source>
        <dbReference type="EMBL" id="KAF9156542.1"/>
    </source>
</evidence>
<dbReference type="AlphaFoldDB" id="A0A9P5VFJ2"/>
<comment type="caution">
    <text evidence="2">The sequence shown here is derived from an EMBL/GenBank/DDBJ whole genome shotgun (WGS) entry which is preliminary data.</text>
</comment>
<gene>
    <name evidence="2" type="ORF">BG015_004452</name>
</gene>
<proteinExistence type="predicted"/>
<feature type="compositionally biased region" description="Acidic residues" evidence="1">
    <location>
        <begin position="43"/>
        <end position="83"/>
    </location>
</feature>
<sequence length="226" mass="25271">MDPFQTWMGNSTNERLDAELHLVHRYPTDQSLVVIDASADSIEFADGDDEDQEYDDEQDNEEGREGDEEDDDAAEYNAEDETDFSSQDFGAEPVGDNEDDENQVDVNMNMNIAETDTNNQDNQDTSIATDDAVLTAATAEKYKLPPTVDDIICTGVPLIDEEATYVDLPLKLIDNPAPPCSEHAAWNVMYEPFPIGLEQFRALVELQGYNARQINEDPQAKRELLA</sequence>
<protein>
    <submittedName>
        <fullName evidence="2">Uncharacterized protein</fullName>
    </submittedName>
</protein>
<evidence type="ECO:0000313" key="3">
    <source>
        <dbReference type="Proteomes" id="UP000748756"/>
    </source>
</evidence>
<evidence type="ECO:0000256" key="1">
    <source>
        <dbReference type="SAM" id="MobiDB-lite"/>
    </source>
</evidence>
<dbReference type="SUPFAM" id="SSF51069">
    <property type="entry name" value="Carbonic anhydrase"/>
    <property type="match status" value="1"/>
</dbReference>
<dbReference type="OrthoDB" id="429145at2759"/>
<accession>A0A9P5VFJ2</accession>
<feature type="region of interest" description="Disordered" evidence="1">
    <location>
        <begin position="37"/>
        <end position="102"/>
    </location>
</feature>
<dbReference type="EMBL" id="JAAAUQ010000021">
    <property type="protein sequence ID" value="KAF9156542.1"/>
    <property type="molecule type" value="Genomic_DNA"/>
</dbReference>
<organism evidence="2 3">
    <name type="scientific">Linnemannia schmuckeri</name>
    <dbReference type="NCBI Taxonomy" id="64567"/>
    <lineage>
        <taxon>Eukaryota</taxon>
        <taxon>Fungi</taxon>
        <taxon>Fungi incertae sedis</taxon>
        <taxon>Mucoromycota</taxon>
        <taxon>Mortierellomycotina</taxon>
        <taxon>Mortierellomycetes</taxon>
        <taxon>Mortierellales</taxon>
        <taxon>Mortierellaceae</taxon>
        <taxon>Linnemannia</taxon>
    </lineage>
</organism>
<dbReference type="Proteomes" id="UP000748756">
    <property type="component" value="Unassembled WGS sequence"/>
</dbReference>
<dbReference type="InterPro" id="IPR036398">
    <property type="entry name" value="CA_dom_sf"/>
</dbReference>
<reference evidence="2" key="1">
    <citation type="journal article" date="2020" name="Fungal Divers.">
        <title>Resolving the Mortierellaceae phylogeny through synthesis of multi-gene phylogenetics and phylogenomics.</title>
        <authorList>
            <person name="Vandepol N."/>
            <person name="Liber J."/>
            <person name="Desiro A."/>
            <person name="Na H."/>
            <person name="Kennedy M."/>
            <person name="Barry K."/>
            <person name="Grigoriev I.V."/>
            <person name="Miller A.N."/>
            <person name="O'Donnell K."/>
            <person name="Stajich J.E."/>
            <person name="Bonito G."/>
        </authorList>
    </citation>
    <scope>NUCLEOTIDE SEQUENCE</scope>
    <source>
        <strain evidence="2">NRRL 6426</strain>
    </source>
</reference>
<dbReference type="Gene3D" id="3.10.200.10">
    <property type="entry name" value="Alpha carbonic anhydrase"/>
    <property type="match status" value="1"/>
</dbReference>